<keyword evidence="2" id="KW-1185">Reference proteome</keyword>
<reference evidence="1" key="1">
    <citation type="submission" date="2020-08" db="EMBL/GenBank/DDBJ databases">
        <title>Multicomponent nature underlies the extraordinary mechanical properties of spider dragline silk.</title>
        <authorList>
            <person name="Kono N."/>
            <person name="Nakamura H."/>
            <person name="Mori M."/>
            <person name="Yoshida Y."/>
            <person name="Ohtoshi R."/>
            <person name="Malay A.D."/>
            <person name="Moran D.A.P."/>
            <person name="Tomita M."/>
            <person name="Numata K."/>
            <person name="Arakawa K."/>
        </authorList>
    </citation>
    <scope>NUCLEOTIDE SEQUENCE</scope>
</reference>
<dbReference type="Proteomes" id="UP000887013">
    <property type="component" value="Unassembled WGS sequence"/>
</dbReference>
<name>A0A8X6QVK5_NEPPI</name>
<comment type="caution">
    <text evidence="1">The sequence shown here is derived from an EMBL/GenBank/DDBJ whole genome shotgun (WGS) entry which is preliminary data.</text>
</comment>
<sequence length="91" mass="10193">MCDAPTVPELRQKRVPQNTAAGEAKSFGRFFNLVLHHDLLLAFGTEINRSKCFHPRSASEFTGVFWKRTRKFGNKLLKVCRKGLTGAVSNG</sequence>
<organism evidence="1 2">
    <name type="scientific">Nephila pilipes</name>
    <name type="common">Giant wood spider</name>
    <name type="synonym">Nephila maculata</name>
    <dbReference type="NCBI Taxonomy" id="299642"/>
    <lineage>
        <taxon>Eukaryota</taxon>
        <taxon>Metazoa</taxon>
        <taxon>Ecdysozoa</taxon>
        <taxon>Arthropoda</taxon>
        <taxon>Chelicerata</taxon>
        <taxon>Arachnida</taxon>
        <taxon>Araneae</taxon>
        <taxon>Araneomorphae</taxon>
        <taxon>Entelegynae</taxon>
        <taxon>Araneoidea</taxon>
        <taxon>Nephilidae</taxon>
        <taxon>Nephila</taxon>
    </lineage>
</organism>
<dbReference type="AlphaFoldDB" id="A0A8X6QVK5"/>
<proteinExistence type="predicted"/>
<protein>
    <submittedName>
        <fullName evidence="1">Uncharacterized protein</fullName>
    </submittedName>
</protein>
<evidence type="ECO:0000313" key="1">
    <source>
        <dbReference type="EMBL" id="GFU46318.1"/>
    </source>
</evidence>
<gene>
    <name evidence="1" type="ORF">NPIL_207451</name>
</gene>
<evidence type="ECO:0000313" key="2">
    <source>
        <dbReference type="Proteomes" id="UP000887013"/>
    </source>
</evidence>
<dbReference type="EMBL" id="BMAW01086162">
    <property type="protein sequence ID" value="GFU46318.1"/>
    <property type="molecule type" value="Genomic_DNA"/>
</dbReference>
<accession>A0A8X6QVK5</accession>